<feature type="transmembrane region" description="Helical" evidence="10">
    <location>
        <begin position="442"/>
        <end position="463"/>
    </location>
</feature>
<feature type="transmembrane region" description="Helical" evidence="10">
    <location>
        <begin position="105"/>
        <end position="124"/>
    </location>
</feature>
<comment type="subcellular location">
    <subcellularLocation>
        <location evidence="1">Cell membrane</location>
        <topology evidence="1">Multi-pass membrane protein</topology>
    </subcellularLocation>
</comment>
<evidence type="ECO:0000256" key="6">
    <source>
        <dbReference type="ARBA" id="ARBA00022989"/>
    </source>
</evidence>
<evidence type="ECO:0000256" key="5">
    <source>
        <dbReference type="ARBA" id="ARBA00022692"/>
    </source>
</evidence>
<dbReference type="PANTHER" id="PTHR13285">
    <property type="entry name" value="ACYLTRANSFERASE"/>
    <property type="match status" value="1"/>
</dbReference>
<evidence type="ECO:0000256" key="4">
    <source>
        <dbReference type="ARBA" id="ARBA00022679"/>
    </source>
</evidence>
<evidence type="ECO:0000256" key="2">
    <source>
        <dbReference type="ARBA" id="ARBA00010323"/>
    </source>
</evidence>
<dbReference type="InterPro" id="IPR024194">
    <property type="entry name" value="Ac/AlaTfrase_AlgI/DltB"/>
</dbReference>
<evidence type="ECO:0000256" key="9">
    <source>
        <dbReference type="PIRNR" id="PIRNR016636"/>
    </source>
</evidence>
<dbReference type="Pfam" id="PF03062">
    <property type="entry name" value="MBOAT"/>
    <property type="match status" value="1"/>
</dbReference>
<feature type="transmembrane region" description="Helical" evidence="10">
    <location>
        <begin position="491"/>
        <end position="510"/>
    </location>
</feature>
<feature type="transmembrane region" description="Helical" evidence="10">
    <location>
        <begin position="362"/>
        <end position="380"/>
    </location>
</feature>
<dbReference type="PIRSF" id="PIRSF016636">
    <property type="entry name" value="AlgI_DltB"/>
    <property type="match status" value="1"/>
</dbReference>
<evidence type="ECO:0000256" key="3">
    <source>
        <dbReference type="ARBA" id="ARBA00022475"/>
    </source>
</evidence>
<keyword evidence="12" id="KW-1185">Reference proteome</keyword>
<dbReference type="InterPro" id="IPR004299">
    <property type="entry name" value="MBOAT_fam"/>
</dbReference>
<feature type="transmembrane region" description="Helical" evidence="10">
    <location>
        <begin position="335"/>
        <end position="356"/>
    </location>
</feature>
<evidence type="ECO:0000256" key="10">
    <source>
        <dbReference type="SAM" id="Phobius"/>
    </source>
</evidence>
<feature type="transmembrane region" description="Helical" evidence="10">
    <location>
        <begin position="220"/>
        <end position="243"/>
    </location>
</feature>
<feature type="transmembrane region" description="Helical" evidence="10">
    <location>
        <begin position="410"/>
        <end position="430"/>
    </location>
</feature>
<feature type="transmembrane region" description="Helical" evidence="10">
    <location>
        <begin position="144"/>
        <end position="161"/>
    </location>
</feature>
<evidence type="ECO:0000313" key="11">
    <source>
        <dbReference type="EMBL" id="MFC0319150.1"/>
    </source>
</evidence>
<keyword evidence="4 9" id="KW-0808">Transferase</keyword>
<feature type="transmembrane region" description="Helical" evidence="10">
    <location>
        <begin position="32"/>
        <end position="53"/>
    </location>
</feature>
<keyword evidence="6 10" id="KW-1133">Transmembrane helix</keyword>
<evidence type="ECO:0000256" key="7">
    <source>
        <dbReference type="ARBA" id="ARBA00023136"/>
    </source>
</evidence>
<dbReference type="PIRSF" id="PIRSF500217">
    <property type="entry name" value="AlgI"/>
    <property type="match status" value="1"/>
</dbReference>
<dbReference type="Proteomes" id="UP001589774">
    <property type="component" value="Unassembled WGS sequence"/>
</dbReference>
<name>A0ABV6HM01_9SPHI</name>
<keyword evidence="7 9" id="KW-0472">Membrane</keyword>
<sequence length="557" mass="64907">MELINMDWKLAPIEIDFSALAKSFLYDPKNPLLFNNGFFVFFFALFIILYYIFRNRYAIRRYIFCGFSLYFFYKASGYFVSLVVISAIVNYWLSHAIYKRRSRRYRLSLLVCCIFFNLGLLFYFKYTNFFLSISNQFFHTDFSALNILLPIGISFYTFENLSYNIDVYRRDFKPAKKFSEYLLFLSFFPKLMMGPIVRAHDFVPQINKPYFLRDEDFAKGFYLIISGLIKKLIISDYITLNFVDYVFDDPSRYTGLENLFAVYGYAIVIYCDFSGYSDIAIGIAKWLGFSIPPNFLSPYQSSDITEFWRRWHISLSSWLRDYLYIPLGGNRKSTFSTYLFCLLFFVAVFFGSKHLLGLNNQYAGILCAGISIVLLIPGLIKWKMSGVAANMNLLTTMLLGGFWHGASFNFLIWGALHGLALALHKIWMLITGKWMDGLKNTWLYQTLAVLVTFHLVCFCWIFFKAPDYDTSVVMISKIANEVSFDVWQGFYANYKTVLAMMLLALSIHFIPDNFADEVVEGFGPISLVTYLIVFFCFLILYGLFKSAEPVMPIYLQF</sequence>
<feature type="transmembrane region" description="Helical" evidence="10">
    <location>
        <begin position="181"/>
        <end position="200"/>
    </location>
</feature>
<protein>
    <submittedName>
        <fullName evidence="11">MBOAT family O-acyltransferase</fullName>
    </submittedName>
</protein>
<keyword evidence="5 10" id="KW-0812">Transmembrane</keyword>
<dbReference type="EMBL" id="JBHLWO010000002">
    <property type="protein sequence ID" value="MFC0319150.1"/>
    <property type="molecule type" value="Genomic_DNA"/>
</dbReference>
<accession>A0ABV6HM01</accession>
<dbReference type="InterPro" id="IPR051085">
    <property type="entry name" value="MB_O-acyltransferase"/>
</dbReference>
<keyword evidence="3 9" id="KW-1003">Cell membrane</keyword>
<comment type="similarity">
    <text evidence="2 9">Belongs to the membrane-bound acyltransferase family.</text>
</comment>
<evidence type="ECO:0000256" key="8">
    <source>
        <dbReference type="ARBA" id="ARBA00023315"/>
    </source>
</evidence>
<feature type="transmembrane region" description="Helical" evidence="10">
    <location>
        <begin position="73"/>
        <end position="93"/>
    </location>
</feature>
<gene>
    <name evidence="11" type="ORF">ACFFI0_12570</name>
</gene>
<feature type="transmembrane region" description="Helical" evidence="10">
    <location>
        <begin position="522"/>
        <end position="544"/>
    </location>
</feature>
<keyword evidence="8 9" id="KW-0012">Acyltransferase</keyword>
<comment type="caution">
    <text evidence="11">The sequence shown here is derived from an EMBL/GenBank/DDBJ whole genome shotgun (WGS) entry which is preliminary data.</text>
</comment>
<dbReference type="RefSeq" id="WP_242627367.1">
    <property type="nucleotide sequence ID" value="NZ_JBHLWO010000002.1"/>
</dbReference>
<evidence type="ECO:0000313" key="12">
    <source>
        <dbReference type="Proteomes" id="UP001589774"/>
    </source>
</evidence>
<organism evidence="11 12">
    <name type="scientific">Olivibacter oleidegradans</name>
    <dbReference type="NCBI Taxonomy" id="760123"/>
    <lineage>
        <taxon>Bacteria</taxon>
        <taxon>Pseudomonadati</taxon>
        <taxon>Bacteroidota</taxon>
        <taxon>Sphingobacteriia</taxon>
        <taxon>Sphingobacteriales</taxon>
        <taxon>Sphingobacteriaceae</taxon>
        <taxon>Olivibacter</taxon>
    </lineage>
</organism>
<dbReference type="InterPro" id="IPR028362">
    <property type="entry name" value="AlgI"/>
</dbReference>
<evidence type="ECO:0000256" key="1">
    <source>
        <dbReference type="ARBA" id="ARBA00004651"/>
    </source>
</evidence>
<proteinExistence type="inferred from homology"/>
<dbReference type="PANTHER" id="PTHR13285:SF23">
    <property type="entry name" value="TEICHOIC ACID D-ALANYLTRANSFERASE"/>
    <property type="match status" value="1"/>
</dbReference>
<reference evidence="11 12" key="1">
    <citation type="submission" date="2024-09" db="EMBL/GenBank/DDBJ databases">
        <authorList>
            <person name="Sun Q."/>
            <person name="Mori K."/>
        </authorList>
    </citation>
    <scope>NUCLEOTIDE SEQUENCE [LARGE SCALE GENOMIC DNA]</scope>
    <source>
        <strain evidence="11 12">CCM 7765</strain>
    </source>
</reference>